<dbReference type="InterPro" id="IPR000073">
    <property type="entry name" value="AB_hydrolase_1"/>
</dbReference>
<reference evidence="2 3" key="1">
    <citation type="submission" date="2022-07" db="EMBL/GenBank/DDBJ databases">
        <title>Genome stability of Gluconacetobacter entanii AV429.</title>
        <authorList>
            <person name="Trcek J."/>
            <person name="Cepec E."/>
        </authorList>
    </citation>
    <scope>NUCLEOTIDE SEQUENCE [LARGE SCALE GENOMIC DNA]</scope>
    <source>
        <strain evidence="2 3">AV429_2022</strain>
    </source>
</reference>
<sequence length="130" mass="14530">MTQPSLTHAMAQIGDVRLHYVRAGQGEPVLLVHGWPQTWYEWHRVIPHLVKAGHEVIAVDMRGAGDSSRPASGYDSNTVADELHALVRQLGFASIAWWRTITARGWPMPMPPVIRPRSRVWCSSKARSSA</sequence>
<comment type="caution">
    <text evidence="2">The sequence shown here is derived from an EMBL/GenBank/DDBJ whole genome shotgun (WGS) entry which is preliminary data.</text>
</comment>
<feature type="domain" description="AB hydrolase-1" evidence="1">
    <location>
        <begin position="28"/>
        <end position="97"/>
    </location>
</feature>
<evidence type="ECO:0000313" key="3">
    <source>
        <dbReference type="Proteomes" id="UP001526337"/>
    </source>
</evidence>
<dbReference type="PANTHER" id="PTHR43329">
    <property type="entry name" value="EPOXIDE HYDROLASE"/>
    <property type="match status" value="1"/>
</dbReference>
<proteinExistence type="predicted"/>
<evidence type="ECO:0000313" key="2">
    <source>
        <dbReference type="EMBL" id="MCW4590253.1"/>
    </source>
</evidence>
<keyword evidence="3" id="KW-1185">Reference proteome</keyword>
<accession>A0ABT3K4B5</accession>
<name>A0ABT3K4B5_9PROT</name>
<dbReference type="GO" id="GO:0016787">
    <property type="term" value="F:hydrolase activity"/>
    <property type="evidence" value="ECO:0007669"/>
    <property type="project" value="UniProtKB-KW"/>
</dbReference>
<dbReference type="Proteomes" id="UP001526337">
    <property type="component" value="Unassembled WGS sequence"/>
</dbReference>
<keyword evidence="2" id="KW-0378">Hydrolase</keyword>
<dbReference type="EMBL" id="JANGSQ010000096">
    <property type="protein sequence ID" value="MCW4590253.1"/>
    <property type="molecule type" value="Genomic_DNA"/>
</dbReference>
<dbReference type="RefSeq" id="WP_216657630.1">
    <property type="nucleotide sequence ID" value="NZ_JABJWD010000059.1"/>
</dbReference>
<organism evidence="2 3">
    <name type="scientific">Gluconacetobacter entanii</name>
    <dbReference type="NCBI Taxonomy" id="108528"/>
    <lineage>
        <taxon>Bacteria</taxon>
        <taxon>Pseudomonadati</taxon>
        <taxon>Pseudomonadota</taxon>
        <taxon>Alphaproteobacteria</taxon>
        <taxon>Acetobacterales</taxon>
        <taxon>Acetobacteraceae</taxon>
        <taxon>Gluconacetobacter</taxon>
    </lineage>
</organism>
<evidence type="ECO:0000259" key="1">
    <source>
        <dbReference type="Pfam" id="PF00561"/>
    </source>
</evidence>
<protein>
    <submittedName>
        <fullName evidence="2">Alpha/beta hydrolase</fullName>
    </submittedName>
</protein>
<dbReference type="Pfam" id="PF00561">
    <property type="entry name" value="Abhydrolase_1"/>
    <property type="match status" value="1"/>
</dbReference>
<gene>
    <name evidence="2" type="ORF">NO263_06635</name>
</gene>